<keyword evidence="1" id="KW-0560">Oxidoreductase</keyword>
<reference evidence="1" key="1">
    <citation type="submission" date="2022-11" db="EMBL/GenBank/DDBJ databases">
        <title>beta-Carotene-producing bacterium, Jeongeuplla avenae sp. nov., alleviates the salt stress of Arabidopsis seedlings.</title>
        <authorList>
            <person name="Jiang L."/>
            <person name="Lee J."/>
        </authorList>
    </citation>
    <scope>NUCLEOTIDE SEQUENCE</scope>
    <source>
        <strain evidence="1">DY_R2A_6</strain>
    </source>
</reference>
<proteinExistence type="predicted"/>
<evidence type="ECO:0000313" key="2">
    <source>
        <dbReference type="Proteomes" id="UP001163223"/>
    </source>
</evidence>
<dbReference type="Proteomes" id="UP001163223">
    <property type="component" value="Chromosome"/>
</dbReference>
<keyword evidence="2" id="KW-1185">Reference proteome</keyword>
<organism evidence="1 2">
    <name type="scientific">Antarcticirhabdus aurantiaca</name>
    <dbReference type="NCBI Taxonomy" id="2606717"/>
    <lineage>
        <taxon>Bacteria</taxon>
        <taxon>Pseudomonadati</taxon>
        <taxon>Pseudomonadota</taxon>
        <taxon>Alphaproteobacteria</taxon>
        <taxon>Hyphomicrobiales</taxon>
        <taxon>Aurantimonadaceae</taxon>
        <taxon>Antarcticirhabdus</taxon>
    </lineage>
</organism>
<gene>
    <name evidence="1" type="primary">serA</name>
    <name evidence="1" type="ORF">OXU80_19680</name>
</gene>
<sequence>MAPRVLVSDKLSKTAVQIFKDRGVEVDYMPDLGKDKDQLAEIIGNYDGLAIRSATKVTEKLIEKATRLRVVGRAGIGVDNVDIPAASRRGIIVMNTPFGNSITTAEHAIALMFAVARQLPAADVSTQAGKWEKNRFMGVEITGKTLGVIGCGNIGSIVASRGVGLKMRVVAFDPFLSVERAAELGIEKVELDELFARADFITLHTPMTDRTRGIVDAAAIAKMKDGVRIVNCARGGLVVEKDLAEAIKSGKVAGAGFDVFEVEPATESPLFGLENVVCTPHLGASTTEAQENVALQVAEQMADYLVHGAVSNAINMPSITAEEAPKLTPFVKLAECLGAFAGQATEEAIKSVEITYDGATAGMNTRALTSAALAGLLRSQVASVNMVSAPLMVKERGIKLTESRRDKTGVFDGYIQLTVTTEKQTRSVAGTCFSDGKPRFIQIKGINLDAEIGRYMLYTTNNDAPGIIGLLGTTFGKAGVNIANFQLGRDRPGGNAIALLYLDSPVPEEVLKSVLAHKEIESAKPLEFDVADAAA</sequence>
<dbReference type="EC" id="1.1.1.95" evidence="1"/>
<accession>A0ACD4NK59</accession>
<dbReference type="EMBL" id="CP113520">
    <property type="protein sequence ID" value="WAJ27061.1"/>
    <property type="molecule type" value="Genomic_DNA"/>
</dbReference>
<name>A0ACD4NK59_9HYPH</name>
<protein>
    <submittedName>
        <fullName evidence="1">Phosphoglycerate dehydrogenase</fullName>
        <ecNumber evidence="1">1.1.1.95</ecNumber>
    </submittedName>
</protein>
<evidence type="ECO:0000313" key="1">
    <source>
        <dbReference type="EMBL" id="WAJ27061.1"/>
    </source>
</evidence>